<gene>
    <name evidence="3" type="ORF">M2272_004640</name>
</gene>
<evidence type="ECO:0000313" key="4">
    <source>
        <dbReference type="Proteomes" id="UP001160130"/>
    </source>
</evidence>
<feature type="region of interest" description="Disordered" evidence="1">
    <location>
        <begin position="1"/>
        <end position="74"/>
    </location>
</feature>
<keyword evidence="2" id="KW-1133">Transmembrane helix</keyword>
<organism evidence="3 4">
    <name type="scientific">Mycolicibacterium frederiksbergense</name>
    <dbReference type="NCBI Taxonomy" id="117567"/>
    <lineage>
        <taxon>Bacteria</taxon>
        <taxon>Bacillati</taxon>
        <taxon>Actinomycetota</taxon>
        <taxon>Actinomycetes</taxon>
        <taxon>Mycobacteriales</taxon>
        <taxon>Mycobacteriaceae</taxon>
        <taxon>Mycolicibacterium</taxon>
    </lineage>
</organism>
<dbReference type="EMBL" id="JARXVE010000008">
    <property type="protein sequence ID" value="MDH6197984.1"/>
    <property type="molecule type" value="Genomic_DNA"/>
</dbReference>
<keyword evidence="2" id="KW-0472">Membrane</keyword>
<feature type="compositionally biased region" description="Pro residues" evidence="1">
    <location>
        <begin position="60"/>
        <end position="71"/>
    </location>
</feature>
<feature type="compositionally biased region" description="Pro residues" evidence="1">
    <location>
        <begin position="15"/>
        <end position="27"/>
    </location>
</feature>
<comment type="caution">
    <text evidence="3">The sequence shown here is derived from an EMBL/GenBank/DDBJ whole genome shotgun (WGS) entry which is preliminary data.</text>
</comment>
<evidence type="ECO:0000256" key="1">
    <source>
        <dbReference type="SAM" id="MobiDB-lite"/>
    </source>
</evidence>
<keyword evidence="2" id="KW-0812">Transmembrane</keyword>
<proteinExistence type="predicted"/>
<feature type="transmembrane region" description="Helical" evidence="2">
    <location>
        <begin position="80"/>
        <end position="102"/>
    </location>
</feature>
<evidence type="ECO:0000256" key="2">
    <source>
        <dbReference type="SAM" id="Phobius"/>
    </source>
</evidence>
<name>A0ABT6L4V2_9MYCO</name>
<protein>
    <recommendedName>
        <fullName evidence="5">DUF4878 domain-containing protein</fullName>
    </recommendedName>
</protein>
<reference evidence="3 4" key="1">
    <citation type="submission" date="2023-04" db="EMBL/GenBank/DDBJ databases">
        <title>Forest soil microbial communities from Buena Vista Peninsula, Colon Province, Panama.</title>
        <authorList>
            <person name="Bouskill N."/>
        </authorList>
    </citation>
    <scope>NUCLEOTIDE SEQUENCE [LARGE SCALE GENOMIC DNA]</scope>
    <source>
        <strain evidence="3 4">AC80</strain>
    </source>
</reference>
<evidence type="ECO:0008006" key="5">
    <source>
        <dbReference type="Google" id="ProtNLM"/>
    </source>
</evidence>
<sequence length="404" mass="42734">MTNFSNWPGQDPTRGAPPPRFDQPAPQPGFGGPAPAGGPPNFGGQPPAPNANSPQGFGGPPSPPSVAPTPGRPAKNRKPLIVTAGATVAVLTVLAVIVAFLLSNGGGGGPFNPNGSPTDVAMAYLDALSRGDARAALDLSATEPATTDFLTNDILKMQLEKLPITDVEVIGQEDLPDADKRTAVVNVAAKFGGQRTEGKLDMVVVDNQWKLATAFVNGTTEDIVGYGDLEADAALTVFGKPLPKSRHFYVFPGYLQMGAVTPYLNINEMPPTTLDDVRTFMPTTVKPKFSMTDQGLKAAQDALRAWIDKCLNPGDKADECKNLISGPWAASYDTSTIRVSRPVDLPPDLFRLPDHTSLVQIGSLSVPISVVLKATGQPVNIDLGISDQIKVNLGEQPPRVFKKW</sequence>
<dbReference type="Proteomes" id="UP001160130">
    <property type="component" value="Unassembled WGS sequence"/>
</dbReference>
<keyword evidence="4" id="KW-1185">Reference proteome</keyword>
<evidence type="ECO:0000313" key="3">
    <source>
        <dbReference type="EMBL" id="MDH6197984.1"/>
    </source>
</evidence>
<accession>A0ABT6L4V2</accession>
<feature type="compositionally biased region" description="Low complexity" evidence="1">
    <location>
        <begin position="42"/>
        <end position="55"/>
    </location>
</feature>